<dbReference type="InterPro" id="IPR001248">
    <property type="entry name" value="Pur-cyt_permease"/>
</dbReference>
<evidence type="ECO:0000256" key="1">
    <source>
        <dbReference type="ARBA" id="ARBA00004141"/>
    </source>
</evidence>
<feature type="transmembrane region" description="Helical" evidence="6">
    <location>
        <begin position="182"/>
        <end position="199"/>
    </location>
</feature>
<gene>
    <name evidence="7" type="ORF">LIPSTDRAFT_69621</name>
</gene>
<evidence type="ECO:0000256" key="2">
    <source>
        <dbReference type="ARBA" id="ARBA00008974"/>
    </source>
</evidence>
<dbReference type="NCBIfam" id="TIGR00800">
    <property type="entry name" value="ncs1"/>
    <property type="match status" value="1"/>
</dbReference>
<keyword evidence="3 6" id="KW-0812">Transmembrane</keyword>
<dbReference type="PANTHER" id="PTHR30618">
    <property type="entry name" value="NCS1 FAMILY PURINE/PYRIMIDINE TRANSPORTER"/>
    <property type="match status" value="1"/>
</dbReference>
<comment type="subcellular location">
    <subcellularLocation>
        <location evidence="1">Membrane</location>
        <topology evidence="1">Multi-pass membrane protein</topology>
    </subcellularLocation>
</comment>
<name>A0A1E3Q8Q0_LIPST</name>
<feature type="transmembrane region" description="Helical" evidence="6">
    <location>
        <begin position="81"/>
        <end position="103"/>
    </location>
</feature>
<evidence type="ECO:0000313" key="7">
    <source>
        <dbReference type="EMBL" id="ODQ74075.1"/>
    </source>
</evidence>
<feature type="transmembrane region" description="Helical" evidence="6">
    <location>
        <begin position="447"/>
        <end position="465"/>
    </location>
</feature>
<evidence type="ECO:0000256" key="3">
    <source>
        <dbReference type="ARBA" id="ARBA00022692"/>
    </source>
</evidence>
<dbReference type="Proteomes" id="UP000094385">
    <property type="component" value="Unassembled WGS sequence"/>
</dbReference>
<dbReference type="GO" id="GO:0015205">
    <property type="term" value="F:nucleobase transmembrane transporter activity"/>
    <property type="evidence" value="ECO:0007669"/>
    <property type="project" value="TreeGrafter"/>
</dbReference>
<protein>
    <recommendedName>
        <fullName evidence="9">Allantoin permease</fullName>
    </recommendedName>
</protein>
<sequence length="546" mass="61519">MGQDEQIVTVADEYGNSPGLWRRMLKRLEVEGHTGHSNKDLDPVPPEMRTWNWWHYISYWISDNFTPSGWRKAASLMQIGMSWRIALLNVAVSEILIAAVITINGYVGAKYHISFTVQSRASFGYYFSILMICMRMIVGTFWYGISTYTGAECVRSMLYAISPRFRHLQNTLPESSHINTQFMISYFVYFVSILPLHYVPIHRIRFLFTVKAIVTPIIGFGIMGWTIANASVGKESLWSQGNTVHGSALGWVFMSGVYSNMGGWATLAVNAPDFTRYAISPRHTYTMAIALPFTATLITFFGVVGAAGSKVLFGQILWDPLLFIDNWTSPGGRAAAFFCALGFYLAQACANISANSISAANDLNCMFPRYINIRRGQFIIAFVGAWALTPWNILTSASSFLAFMSGYSVWLAPLCGVMVCDFFFVHKGKYDVWELYNKDGIYRYNKWGVNWRSVVAFFIGWVPLFPGFLPGVNKSIHVAKGAVHLYYLGYFYGFGAAALSYYVVCYFWPARETMLDVPVYCDDVLKAREIEENSSGESDSLEKRSN</sequence>
<evidence type="ECO:0000256" key="6">
    <source>
        <dbReference type="SAM" id="Phobius"/>
    </source>
</evidence>
<evidence type="ECO:0000313" key="8">
    <source>
        <dbReference type="Proteomes" id="UP000094385"/>
    </source>
</evidence>
<feature type="transmembrane region" description="Helical" evidence="6">
    <location>
        <begin position="123"/>
        <end position="145"/>
    </location>
</feature>
<feature type="transmembrane region" description="Helical" evidence="6">
    <location>
        <begin position="334"/>
        <end position="357"/>
    </location>
</feature>
<evidence type="ECO:0000256" key="4">
    <source>
        <dbReference type="ARBA" id="ARBA00022989"/>
    </source>
</evidence>
<dbReference type="AlphaFoldDB" id="A0A1E3Q8Q0"/>
<dbReference type="GO" id="GO:0005886">
    <property type="term" value="C:plasma membrane"/>
    <property type="evidence" value="ECO:0007669"/>
    <property type="project" value="TreeGrafter"/>
</dbReference>
<dbReference type="InterPro" id="IPR045225">
    <property type="entry name" value="Uracil/uridine/allantoin_perm"/>
</dbReference>
<dbReference type="CDD" id="cd11482">
    <property type="entry name" value="SLC-NCS1sbd_NRT1-like"/>
    <property type="match status" value="1"/>
</dbReference>
<evidence type="ECO:0000256" key="5">
    <source>
        <dbReference type="ARBA" id="ARBA00023136"/>
    </source>
</evidence>
<dbReference type="Gene3D" id="1.10.4160.10">
    <property type="entry name" value="Hydantoin permease"/>
    <property type="match status" value="1"/>
</dbReference>
<dbReference type="FunFam" id="1.10.4160.10:FF:000001">
    <property type="entry name" value="Uracil permease, putative"/>
    <property type="match status" value="1"/>
</dbReference>
<keyword evidence="4 6" id="KW-1133">Transmembrane helix</keyword>
<dbReference type="Pfam" id="PF02133">
    <property type="entry name" value="Transp_cyt_pur"/>
    <property type="match status" value="1"/>
</dbReference>
<accession>A0A1E3Q8Q0</accession>
<dbReference type="InterPro" id="IPR012681">
    <property type="entry name" value="NCS1"/>
</dbReference>
<keyword evidence="5 6" id="KW-0472">Membrane</keyword>
<feature type="transmembrane region" description="Helical" evidence="6">
    <location>
        <begin position="289"/>
        <end position="314"/>
    </location>
</feature>
<feature type="transmembrane region" description="Helical" evidence="6">
    <location>
        <begin position="485"/>
        <end position="508"/>
    </location>
</feature>
<feature type="transmembrane region" description="Helical" evidence="6">
    <location>
        <begin position="248"/>
        <end position="269"/>
    </location>
</feature>
<feature type="transmembrane region" description="Helical" evidence="6">
    <location>
        <begin position="407"/>
        <end position="426"/>
    </location>
</feature>
<dbReference type="PANTHER" id="PTHR30618:SF0">
    <property type="entry name" value="PURINE-URACIL PERMEASE NCS1"/>
    <property type="match status" value="1"/>
</dbReference>
<proteinExistence type="inferred from homology"/>
<feature type="transmembrane region" description="Helical" evidence="6">
    <location>
        <begin position="378"/>
        <end position="401"/>
    </location>
</feature>
<organism evidence="7 8">
    <name type="scientific">Lipomyces starkeyi NRRL Y-11557</name>
    <dbReference type="NCBI Taxonomy" id="675824"/>
    <lineage>
        <taxon>Eukaryota</taxon>
        <taxon>Fungi</taxon>
        <taxon>Dikarya</taxon>
        <taxon>Ascomycota</taxon>
        <taxon>Saccharomycotina</taxon>
        <taxon>Lipomycetes</taxon>
        <taxon>Lipomycetales</taxon>
        <taxon>Lipomycetaceae</taxon>
        <taxon>Lipomyces</taxon>
    </lineage>
</organism>
<evidence type="ECO:0008006" key="9">
    <source>
        <dbReference type="Google" id="ProtNLM"/>
    </source>
</evidence>
<dbReference type="OrthoDB" id="2018619at2759"/>
<feature type="transmembrane region" description="Helical" evidence="6">
    <location>
        <begin position="206"/>
        <end position="228"/>
    </location>
</feature>
<comment type="similarity">
    <text evidence="2">Belongs to the purine-cytosine permease (2.A.39) family.</text>
</comment>
<dbReference type="EMBL" id="KV454292">
    <property type="protein sequence ID" value="ODQ74075.1"/>
    <property type="molecule type" value="Genomic_DNA"/>
</dbReference>
<keyword evidence="8" id="KW-1185">Reference proteome</keyword>
<reference evidence="7 8" key="1">
    <citation type="journal article" date="2016" name="Proc. Natl. Acad. Sci. U.S.A.">
        <title>Comparative genomics of biotechnologically important yeasts.</title>
        <authorList>
            <person name="Riley R."/>
            <person name="Haridas S."/>
            <person name="Wolfe K.H."/>
            <person name="Lopes M.R."/>
            <person name="Hittinger C.T."/>
            <person name="Goeker M."/>
            <person name="Salamov A.A."/>
            <person name="Wisecaver J.H."/>
            <person name="Long T.M."/>
            <person name="Calvey C.H."/>
            <person name="Aerts A.L."/>
            <person name="Barry K.W."/>
            <person name="Choi C."/>
            <person name="Clum A."/>
            <person name="Coughlan A.Y."/>
            <person name="Deshpande S."/>
            <person name="Douglass A.P."/>
            <person name="Hanson S.J."/>
            <person name="Klenk H.-P."/>
            <person name="LaButti K.M."/>
            <person name="Lapidus A."/>
            <person name="Lindquist E.A."/>
            <person name="Lipzen A.M."/>
            <person name="Meier-Kolthoff J.P."/>
            <person name="Ohm R.A."/>
            <person name="Otillar R.P."/>
            <person name="Pangilinan J.L."/>
            <person name="Peng Y."/>
            <person name="Rokas A."/>
            <person name="Rosa C.A."/>
            <person name="Scheuner C."/>
            <person name="Sibirny A.A."/>
            <person name="Slot J.C."/>
            <person name="Stielow J.B."/>
            <person name="Sun H."/>
            <person name="Kurtzman C.P."/>
            <person name="Blackwell M."/>
            <person name="Grigoriev I.V."/>
            <person name="Jeffries T.W."/>
        </authorList>
    </citation>
    <scope>NUCLEOTIDE SEQUENCE [LARGE SCALE GENOMIC DNA]</scope>
    <source>
        <strain evidence="7 8">NRRL Y-11557</strain>
    </source>
</reference>